<evidence type="ECO:0000313" key="10">
    <source>
        <dbReference type="EMBL" id="PMD33882.1"/>
    </source>
</evidence>
<feature type="transmembrane region" description="Helical" evidence="8">
    <location>
        <begin position="304"/>
        <end position="329"/>
    </location>
</feature>
<dbReference type="NCBIfam" id="TIGR00879">
    <property type="entry name" value="SP"/>
    <property type="match status" value="1"/>
</dbReference>
<name>A0A2J6R5U2_HYAVF</name>
<feature type="transmembrane region" description="Helical" evidence="8">
    <location>
        <begin position="434"/>
        <end position="455"/>
    </location>
</feature>
<feature type="domain" description="Major facilitator superfamily (MFS) profile" evidence="9">
    <location>
        <begin position="15"/>
        <end position="459"/>
    </location>
</feature>
<gene>
    <name evidence="10" type="ORF">L207DRAFT_589433</name>
</gene>
<dbReference type="Gene3D" id="1.20.1250.20">
    <property type="entry name" value="MFS general substrate transporter like domains"/>
    <property type="match status" value="1"/>
</dbReference>
<evidence type="ECO:0000256" key="6">
    <source>
        <dbReference type="ARBA" id="ARBA00023136"/>
    </source>
</evidence>
<evidence type="ECO:0000256" key="7">
    <source>
        <dbReference type="RuleBase" id="RU003346"/>
    </source>
</evidence>
<keyword evidence="11" id="KW-1185">Reference proteome</keyword>
<dbReference type="InterPro" id="IPR005828">
    <property type="entry name" value="MFS_sugar_transport-like"/>
</dbReference>
<evidence type="ECO:0000256" key="2">
    <source>
        <dbReference type="ARBA" id="ARBA00010992"/>
    </source>
</evidence>
<dbReference type="Pfam" id="PF00083">
    <property type="entry name" value="Sugar_tr"/>
    <property type="match status" value="1"/>
</dbReference>
<evidence type="ECO:0000256" key="3">
    <source>
        <dbReference type="ARBA" id="ARBA00022448"/>
    </source>
</evidence>
<dbReference type="PROSITE" id="PS50850">
    <property type="entry name" value="MFS"/>
    <property type="match status" value="1"/>
</dbReference>
<comment type="similarity">
    <text evidence="2 7">Belongs to the major facilitator superfamily. Sugar transporter (TC 2.A.1.1) family.</text>
</comment>
<dbReference type="OrthoDB" id="6133115at2759"/>
<dbReference type="PROSITE" id="PS00217">
    <property type="entry name" value="SUGAR_TRANSPORT_2"/>
    <property type="match status" value="1"/>
</dbReference>
<dbReference type="InterPro" id="IPR005829">
    <property type="entry name" value="Sugar_transporter_CS"/>
</dbReference>
<feature type="transmembrane region" description="Helical" evidence="8">
    <location>
        <begin position="336"/>
        <end position="355"/>
    </location>
</feature>
<feature type="transmembrane region" description="Helical" evidence="8">
    <location>
        <begin position="184"/>
        <end position="205"/>
    </location>
</feature>
<keyword evidence="3 7" id="KW-0813">Transport</keyword>
<proteinExistence type="inferred from homology"/>
<dbReference type="InterPro" id="IPR050360">
    <property type="entry name" value="MFS_Sugar_Transporters"/>
</dbReference>
<evidence type="ECO:0000256" key="1">
    <source>
        <dbReference type="ARBA" id="ARBA00004141"/>
    </source>
</evidence>
<evidence type="ECO:0000256" key="5">
    <source>
        <dbReference type="ARBA" id="ARBA00022989"/>
    </source>
</evidence>
<dbReference type="AlphaFoldDB" id="A0A2J6R5U2"/>
<dbReference type="PANTHER" id="PTHR48022:SF77">
    <property type="entry name" value="MAJOR FACILITATOR SUPERFAMILY (MFS) PROFILE DOMAIN-CONTAINING PROTEIN"/>
    <property type="match status" value="1"/>
</dbReference>
<dbReference type="InterPro" id="IPR020846">
    <property type="entry name" value="MFS_dom"/>
</dbReference>
<dbReference type="SUPFAM" id="SSF103473">
    <property type="entry name" value="MFS general substrate transporter"/>
    <property type="match status" value="1"/>
</dbReference>
<feature type="transmembrane region" description="Helical" evidence="8">
    <location>
        <begin position="62"/>
        <end position="81"/>
    </location>
</feature>
<dbReference type="GO" id="GO:0016020">
    <property type="term" value="C:membrane"/>
    <property type="evidence" value="ECO:0007669"/>
    <property type="project" value="UniProtKB-SubCell"/>
</dbReference>
<dbReference type="EMBL" id="KZ613955">
    <property type="protein sequence ID" value="PMD33882.1"/>
    <property type="molecule type" value="Genomic_DNA"/>
</dbReference>
<evidence type="ECO:0000256" key="8">
    <source>
        <dbReference type="SAM" id="Phobius"/>
    </source>
</evidence>
<feature type="transmembrane region" description="Helical" evidence="8">
    <location>
        <begin position="117"/>
        <end position="141"/>
    </location>
</feature>
<organism evidence="10 11">
    <name type="scientific">Hyaloscypha variabilis (strain UAMH 11265 / GT02V1 / F)</name>
    <name type="common">Meliniomyces variabilis</name>
    <dbReference type="NCBI Taxonomy" id="1149755"/>
    <lineage>
        <taxon>Eukaryota</taxon>
        <taxon>Fungi</taxon>
        <taxon>Dikarya</taxon>
        <taxon>Ascomycota</taxon>
        <taxon>Pezizomycotina</taxon>
        <taxon>Leotiomycetes</taxon>
        <taxon>Helotiales</taxon>
        <taxon>Hyaloscyphaceae</taxon>
        <taxon>Hyaloscypha</taxon>
        <taxon>Hyaloscypha variabilis</taxon>
    </lineage>
</organism>
<feature type="transmembrane region" description="Helical" evidence="8">
    <location>
        <begin position="367"/>
        <end position="392"/>
    </location>
</feature>
<dbReference type="FunFam" id="1.20.1250.20:FF:000078">
    <property type="entry name" value="MFS maltose transporter, putative"/>
    <property type="match status" value="1"/>
</dbReference>
<dbReference type="Proteomes" id="UP000235786">
    <property type="component" value="Unassembled WGS sequence"/>
</dbReference>
<keyword evidence="5 8" id="KW-1133">Transmembrane helix</keyword>
<dbReference type="InterPro" id="IPR003663">
    <property type="entry name" value="Sugar/inositol_transpt"/>
</dbReference>
<feature type="transmembrane region" description="Helical" evidence="8">
    <location>
        <begin position="12"/>
        <end position="33"/>
    </location>
</feature>
<dbReference type="PANTHER" id="PTHR48022">
    <property type="entry name" value="PLASTIDIC GLUCOSE TRANSPORTER 4"/>
    <property type="match status" value="1"/>
</dbReference>
<dbReference type="GO" id="GO:0005351">
    <property type="term" value="F:carbohydrate:proton symporter activity"/>
    <property type="evidence" value="ECO:0007669"/>
    <property type="project" value="TreeGrafter"/>
</dbReference>
<comment type="subcellular location">
    <subcellularLocation>
        <location evidence="1">Membrane</location>
        <topology evidence="1">Multi-pass membrane protein</topology>
    </subcellularLocation>
</comment>
<evidence type="ECO:0000313" key="11">
    <source>
        <dbReference type="Proteomes" id="UP000235786"/>
    </source>
</evidence>
<evidence type="ECO:0000259" key="9">
    <source>
        <dbReference type="PROSITE" id="PS50850"/>
    </source>
</evidence>
<protein>
    <submittedName>
        <fullName evidence="10">General substrate transporter</fullName>
    </submittedName>
</protein>
<keyword evidence="6 8" id="KW-0472">Membrane</keyword>
<sequence>MFGINFREHRWAVVYCGVSTLGALCYGYDQIYYTGVQGMRAFINDYGTTTDPDTGLKALTTSFLSLTASIIYVGELVGALLAAPINDLWGRKAVFFCASCCIIAGAIVQVADNGSEGLIIFGRILIGLGIGQFTVTCVLYIGEVAPKAIRGPALMMFQMMQSCSQLVGSGITQGTEAIASTAAFRIPMGLLILLPLLMLVGLLIIPESPTWYMSKDRSESAEAALIKINRSQKDYNPSEDLKVLREAVETEREQEAQSTWSSLLRDPIERRKLIFACGAMVAQQINGIQFFYSYGVVFAQSIGIAQPFTISLITNVLQVIACLAAVLLGNKVPRRINLIVTTIMMFCAFLVVGGLGTHKVLSNGFSVTIVVFSYIIICAFNFGLGPLAFAVASEMSTGRNRNKIMFCAIVTFFFTVWVISFTSPYLYYSANLGPMLGFIYAGTTCITLAYVWFCVGETTGRSNLEIELFFQQKVPVRQWKNYQFDHSVDSLNSSKDEEKAVLEVEEESIPVVEAR</sequence>
<reference evidence="10 11" key="1">
    <citation type="submission" date="2016-04" db="EMBL/GenBank/DDBJ databases">
        <title>A degradative enzymes factory behind the ericoid mycorrhizal symbiosis.</title>
        <authorList>
            <consortium name="DOE Joint Genome Institute"/>
            <person name="Martino E."/>
            <person name="Morin E."/>
            <person name="Grelet G."/>
            <person name="Kuo A."/>
            <person name="Kohler A."/>
            <person name="Daghino S."/>
            <person name="Barry K."/>
            <person name="Choi C."/>
            <person name="Cichocki N."/>
            <person name="Clum A."/>
            <person name="Copeland A."/>
            <person name="Hainaut M."/>
            <person name="Haridas S."/>
            <person name="Labutti K."/>
            <person name="Lindquist E."/>
            <person name="Lipzen A."/>
            <person name="Khouja H.-R."/>
            <person name="Murat C."/>
            <person name="Ohm R."/>
            <person name="Olson A."/>
            <person name="Spatafora J."/>
            <person name="Veneault-Fourrey C."/>
            <person name="Henrissat B."/>
            <person name="Grigoriev I."/>
            <person name="Martin F."/>
            <person name="Perotto S."/>
        </authorList>
    </citation>
    <scope>NUCLEOTIDE SEQUENCE [LARGE SCALE GENOMIC DNA]</scope>
    <source>
        <strain evidence="10 11">F</strain>
    </source>
</reference>
<evidence type="ECO:0000256" key="4">
    <source>
        <dbReference type="ARBA" id="ARBA00022692"/>
    </source>
</evidence>
<keyword evidence="4 8" id="KW-0812">Transmembrane</keyword>
<feature type="transmembrane region" description="Helical" evidence="8">
    <location>
        <begin position="93"/>
        <end position="111"/>
    </location>
</feature>
<dbReference type="PRINTS" id="PR00171">
    <property type="entry name" value="SUGRTRNSPORT"/>
</dbReference>
<dbReference type="InterPro" id="IPR036259">
    <property type="entry name" value="MFS_trans_sf"/>
</dbReference>
<feature type="transmembrane region" description="Helical" evidence="8">
    <location>
        <begin position="404"/>
        <end position="428"/>
    </location>
</feature>
<accession>A0A2J6R5U2</accession>